<evidence type="ECO:0000259" key="2">
    <source>
        <dbReference type="PROSITE" id="PS50004"/>
    </source>
</evidence>
<reference evidence="7 8" key="2">
    <citation type="submission" date="2018-07" db="EMBL/GenBank/DDBJ databases">
        <title>Genome sequencing of oomycete isolates from Chile give support for New Zealand origin for Phytophthora kernoviae and make available the first Nothophytophthora sp. genome.</title>
        <authorList>
            <person name="Studholme D.J."/>
            <person name="Sanfuentes E."/>
            <person name="Panda P."/>
            <person name="Hill R."/>
            <person name="Sambles C."/>
            <person name="Grant M."/>
            <person name="Williams N.M."/>
            <person name="Mcdougal R.L."/>
        </authorList>
    </citation>
    <scope>NUCLEOTIDE SEQUENCE [LARGE SCALE GENOMIC DNA]</scope>
    <source>
        <strain evidence="5">Chile2</strain>
        <strain evidence="6">Chile4</strain>
    </source>
</reference>
<dbReference type="Gene3D" id="2.60.40.150">
    <property type="entry name" value="C2 domain"/>
    <property type="match status" value="1"/>
</dbReference>
<name>A0A421GJ60_9STRA</name>
<protein>
    <recommendedName>
        <fullName evidence="2">C2 domain-containing protein</fullName>
    </recommendedName>
</protein>
<keyword evidence="7" id="KW-1185">Reference proteome</keyword>
<evidence type="ECO:0000313" key="3">
    <source>
        <dbReference type="EMBL" id="KAG2520095.1"/>
    </source>
</evidence>
<evidence type="ECO:0000256" key="1">
    <source>
        <dbReference type="SAM" id="MobiDB-lite"/>
    </source>
</evidence>
<feature type="compositionally biased region" description="Basic and acidic residues" evidence="1">
    <location>
        <begin position="86"/>
        <end position="102"/>
    </location>
</feature>
<dbReference type="EMBL" id="JPWU03000240">
    <property type="protein sequence ID" value="KAG2521690.1"/>
    <property type="molecule type" value="Genomic_DNA"/>
</dbReference>
<reference evidence="3" key="3">
    <citation type="submission" date="2020-06" db="EMBL/GenBank/DDBJ databases">
        <authorList>
            <person name="Studholme D.J."/>
        </authorList>
    </citation>
    <scope>NUCLEOTIDE SEQUENCE</scope>
    <source>
        <strain evidence="3">NZFS 2646</strain>
        <strain evidence="4">NZFS 3630</strain>
    </source>
</reference>
<dbReference type="EMBL" id="MBDN02000266">
    <property type="protein sequence ID" value="RLN77150.1"/>
    <property type="molecule type" value="Genomic_DNA"/>
</dbReference>
<organism evidence="6 7">
    <name type="scientific">Phytophthora kernoviae</name>
    <dbReference type="NCBI Taxonomy" id="325452"/>
    <lineage>
        <taxon>Eukaryota</taxon>
        <taxon>Sar</taxon>
        <taxon>Stramenopiles</taxon>
        <taxon>Oomycota</taxon>
        <taxon>Peronosporomycetes</taxon>
        <taxon>Peronosporales</taxon>
        <taxon>Peronosporaceae</taxon>
        <taxon>Phytophthora</taxon>
    </lineage>
</organism>
<evidence type="ECO:0000313" key="7">
    <source>
        <dbReference type="Proteomes" id="UP000285624"/>
    </source>
</evidence>
<sequence length="628" mass="71354">MVRMTKRVLQADLNPSNGGPNVREKFSPIQSPKSSNIPFDKEIFALTHRLQLVIVEKEEIHMQMSQLMASLRGQRGSDAGLLGLDFDERNGDSMNDKTDSKKQAQSLAKSRQMMDELRTRHREVADRIQLKERRISSLLEELKEVELELEHISRLNVSSALSPLFQRERAASMDFLHNMRSQLKSEGITMAGSETDASGIWSRSEAGDDIQTPKPFTEVANEQVVNTMIHQTSVPNIEFNELLSPDELEKIKADIYEKMSKQLTTSVGGINEENSTGGYRQDLHAAIAAALETRLQLSLNSHHMTKSDDTCEFNQVETAKYSNHQNEQVVTNEALSAVVVNSDEVCCDYFDEFAPVEAYYAKKYVLVKDRVALFLKSCNEDEANVNSKATAHLTGAQRILKMCERLDVAETQHKVDPVSKIELDQLGKNRSSLKISLLTARDLPTTHLRTKNLDPYVSFEVVYPSHAVPPPMSGQSTEEKIFRSRTKKKSIYPVWDEDFEFSPILSLNGYLHVRILNDRRLSREQLVGETRIPLHTLMHQRRIVEWYKRVVDELVTRFVHDHSQLPLFIDAVEECGNRTEEDFTGEQPEQNGTEIMSMLHDEDGSVPTGFRPITFPFKASPFGYLPSE</sequence>
<evidence type="ECO:0000313" key="8">
    <source>
        <dbReference type="Proteomes" id="UP000285883"/>
    </source>
</evidence>
<proteinExistence type="predicted"/>
<dbReference type="InterPro" id="IPR035892">
    <property type="entry name" value="C2_domain_sf"/>
</dbReference>
<accession>A0A421GJ60</accession>
<dbReference type="STRING" id="325452.A0A421GJ60"/>
<dbReference type="AlphaFoldDB" id="A0A421GJ60"/>
<feature type="region of interest" description="Disordered" evidence="1">
    <location>
        <begin position="82"/>
        <end position="115"/>
    </location>
</feature>
<dbReference type="SMART" id="SM00239">
    <property type="entry name" value="C2"/>
    <property type="match status" value="1"/>
</dbReference>
<dbReference type="SUPFAM" id="SSF49562">
    <property type="entry name" value="C2 domain (Calcium/lipid-binding domain, CaLB)"/>
    <property type="match status" value="1"/>
</dbReference>
<dbReference type="Proteomes" id="UP000785171">
    <property type="component" value="Unassembled WGS sequence"/>
</dbReference>
<feature type="region of interest" description="Disordered" evidence="1">
    <location>
        <begin position="1"/>
        <end position="33"/>
    </location>
</feature>
<evidence type="ECO:0000313" key="5">
    <source>
        <dbReference type="EMBL" id="RLN21582.1"/>
    </source>
</evidence>
<feature type="domain" description="C2" evidence="2">
    <location>
        <begin position="413"/>
        <end position="547"/>
    </location>
</feature>
<dbReference type="Proteomes" id="UP000792063">
    <property type="component" value="Unassembled WGS sequence"/>
</dbReference>
<evidence type="ECO:0000313" key="6">
    <source>
        <dbReference type="EMBL" id="RLN77150.1"/>
    </source>
</evidence>
<reference evidence="3" key="1">
    <citation type="journal article" date="2015" name="Genom Data">
        <title>Genome sequences of six Phytophthora species associated with forests in New Zealand.</title>
        <authorList>
            <person name="Studholme D.J."/>
            <person name="McDougal R.L."/>
            <person name="Sambles C."/>
            <person name="Hansen E."/>
            <person name="Hardy G."/>
            <person name="Grant M."/>
            <person name="Ganley R.J."/>
            <person name="Williams N.M."/>
        </authorList>
    </citation>
    <scope>NUCLEOTIDE SEQUENCE</scope>
    <source>
        <strain evidence="3">NZFS 2646</strain>
        <strain evidence="4">NZFS 3630</strain>
    </source>
</reference>
<dbReference type="Proteomes" id="UP000285624">
    <property type="component" value="Unassembled WGS sequence"/>
</dbReference>
<dbReference type="EMBL" id="JPWV03000253">
    <property type="protein sequence ID" value="KAG2520095.1"/>
    <property type="molecule type" value="Genomic_DNA"/>
</dbReference>
<dbReference type="InterPro" id="IPR000008">
    <property type="entry name" value="C2_dom"/>
</dbReference>
<dbReference type="Pfam" id="PF00168">
    <property type="entry name" value="C2"/>
    <property type="match status" value="1"/>
</dbReference>
<dbReference type="CDD" id="cd00030">
    <property type="entry name" value="C2"/>
    <property type="match status" value="1"/>
</dbReference>
<comment type="caution">
    <text evidence="6">The sequence shown here is derived from an EMBL/GenBank/DDBJ whole genome shotgun (WGS) entry which is preliminary data.</text>
</comment>
<dbReference type="EMBL" id="MAYM02001229">
    <property type="protein sequence ID" value="RLN21582.1"/>
    <property type="molecule type" value="Genomic_DNA"/>
</dbReference>
<dbReference type="PROSITE" id="PS50004">
    <property type="entry name" value="C2"/>
    <property type="match status" value="1"/>
</dbReference>
<gene>
    <name evidence="5" type="ORF">BBI17_006991</name>
    <name evidence="6" type="ORF">BBO99_00006979</name>
    <name evidence="3" type="ORF">JM16_006899</name>
    <name evidence="4" type="ORF">JM18_006489</name>
</gene>
<evidence type="ECO:0000313" key="4">
    <source>
        <dbReference type="EMBL" id="KAG2521690.1"/>
    </source>
</evidence>
<dbReference type="Proteomes" id="UP000285883">
    <property type="component" value="Unassembled WGS sequence"/>
</dbReference>